<organism evidence="2 3">
    <name type="scientific">Diaphorina citri</name>
    <name type="common">Asian citrus psyllid</name>
    <dbReference type="NCBI Taxonomy" id="121845"/>
    <lineage>
        <taxon>Eukaryota</taxon>
        <taxon>Metazoa</taxon>
        <taxon>Ecdysozoa</taxon>
        <taxon>Arthropoda</taxon>
        <taxon>Hexapoda</taxon>
        <taxon>Insecta</taxon>
        <taxon>Pterygota</taxon>
        <taxon>Neoptera</taxon>
        <taxon>Paraneoptera</taxon>
        <taxon>Hemiptera</taxon>
        <taxon>Sternorrhyncha</taxon>
        <taxon>Psylloidea</taxon>
        <taxon>Psyllidae</taxon>
        <taxon>Diaphorininae</taxon>
        <taxon>Diaphorina</taxon>
    </lineage>
</organism>
<dbReference type="RefSeq" id="XP_008482323.1">
    <property type="nucleotide sequence ID" value="XM_008484101.1"/>
</dbReference>
<proteinExistence type="predicted"/>
<dbReference type="PaxDb" id="121845-A0A1S3DI22"/>
<dbReference type="KEGG" id="dci:103519022"/>
<dbReference type="Proteomes" id="UP000079169">
    <property type="component" value="Unplaced"/>
</dbReference>
<name>A0A1S3DI22_DIACI</name>
<feature type="compositionally biased region" description="Basic and acidic residues" evidence="1">
    <location>
        <begin position="1"/>
        <end position="38"/>
    </location>
</feature>
<accession>A0A1S3DI22</accession>
<dbReference type="GeneID" id="103519022"/>
<sequence length="142" mass="16268">MLQRRILELDPKRNRGNELGEAETVAKRERRSGEKEQSKSVSNNDRVEGDEPFSWRQRRIKEADTKREAGNGEKRESVPKRERGSGEDNSVLKRERRNVVESGAERERGEGDLMKRPVPVCVVLNKTIPIPLNITASTNLFM</sequence>
<evidence type="ECO:0000256" key="1">
    <source>
        <dbReference type="SAM" id="MobiDB-lite"/>
    </source>
</evidence>
<reference evidence="3" key="1">
    <citation type="submission" date="2025-08" db="UniProtKB">
        <authorList>
            <consortium name="RefSeq"/>
        </authorList>
    </citation>
    <scope>IDENTIFICATION</scope>
</reference>
<evidence type="ECO:0000313" key="3">
    <source>
        <dbReference type="RefSeq" id="XP_008482323.1"/>
    </source>
</evidence>
<protein>
    <submittedName>
        <fullName evidence="3">Uncharacterized protein LOC103519022</fullName>
    </submittedName>
</protein>
<dbReference type="AlphaFoldDB" id="A0A1S3DI22"/>
<keyword evidence="2" id="KW-1185">Reference proteome</keyword>
<feature type="compositionally biased region" description="Basic and acidic residues" evidence="1">
    <location>
        <begin position="60"/>
        <end position="110"/>
    </location>
</feature>
<feature type="region of interest" description="Disordered" evidence="1">
    <location>
        <begin position="1"/>
        <end position="110"/>
    </location>
</feature>
<gene>
    <name evidence="3" type="primary">LOC103519022</name>
</gene>
<evidence type="ECO:0000313" key="2">
    <source>
        <dbReference type="Proteomes" id="UP000079169"/>
    </source>
</evidence>